<dbReference type="AlphaFoldDB" id="A0A7S1T996"/>
<dbReference type="InterPro" id="IPR036412">
    <property type="entry name" value="HAD-like_sf"/>
</dbReference>
<dbReference type="GO" id="GO:0046872">
    <property type="term" value="F:metal ion binding"/>
    <property type="evidence" value="ECO:0007669"/>
    <property type="project" value="UniProtKB-KW"/>
</dbReference>
<protein>
    <submittedName>
        <fullName evidence="5">Uncharacterized protein</fullName>
    </submittedName>
</protein>
<sequence length="215" mass="23098">MVRAAARETPMSPAVVSALRKLGEAGDCDLHILSDANSVFISEILVKHGLAPCIDGIHTNPASFCDGALRVRPFHDEPHGCALCPSNLCKGAVMEQLLMRGQYARVVYVGDGGNDFCPSCRTGPWDTVLARSAYPDGRKAPLLRKLRESRSLIVDEGRMPPAQKLSWRPHDCDTSGAYTGQDCPSLVYVWHTPEQLAQALLAVTSASSGGASEKP</sequence>
<dbReference type="InterPro" id="IPR006384">
    <property type="entry name" value="HAD_hydro_PyrdxlP_Pase-like"/>
</dbReference>
<evidence type="ECO:0000313" key="5">
    <source>
        <dbReference type="EMBL" id="CAD9228722.1"/>
    </source>
</evidence>
<name>A0A7S1T996_9CHLO</name>
<dbReference type="PANTHER" id="PTHR20889:SF12">
    <property type="entry name" value="LP01149P"/>
    <property type="match status" value="1"/>
</dbReference>
<dbReference type="Pfam" id="PF06888">
    <property type="entry name" value="Put_Phosphatase"/>
    <property type="match status" value="1"/>
</dbReference>
<evidence type="ECO:0000256" key="4">
    <source>
        <dbReference type="ARBA" id="ARBA00022842"/>
    </source>
</evidence>
<proteinExistence type="predicted"/>
<comment type="cofactor">
    <cofactor evidence="1">
        <name>Mg(2+)</name>
        <dbReference type="ChEBI" id="CHEBI:18420"/>
    </cofactor>
</comment>
<dbReference type="NCBIfam" id="TIGR01488">
    <property type="entry name" value="HAD-SF-IB"/>
    <property type="match status" value="1"/>
</dbReference>
<evidence type="ECO:0000256" key="3">
    <source>
        <dbReference type="ARBA" id="ARBA00022801"/>
    </source>
</evidence>
<dbReference type="NCBIfam" id="TIGR01489">
    <property type="entry name" value="DKMTPPase-SF"/>
    <property type="match status" value="1"/>
</dbReference>
<accession>A0A7S1T996</accession>
<evidence type="ECO:0000256" key="2">
    <source>
        <dbReference type="ARBA" id="ARBA00022723"/>
    </source>
</evidence>
<dbReference type="EMBL" id="HBGG01042700">
    <property type="protein sequence ID" value="CAD9228722.1"/>
    <property type="molecule type" value="Transcribed_RNA"/>
</dbReference>
<dbReference type="InterPro" id="IPR016965">
    <property type="entry name" value="Pase_PHOSPHO-typ"/>
</dbReference>
<gene>
    <name evidence="5" type="ORF">TCHU04912_LOCUS22045</name>
</gene>
<evidence type="ECO:0000256" key="1">
    <source>
        <dbReference type="ARBA" id="ARBA00001946"/>
    </source>
</evidence>
<keyword evidence="4" id="KW-0460">Magnesium</keyword>
<dbReference type="SUPFAM" id="SSF56784">
    <property type="entry name" value="HAD-like"/>
    <property type="match status" value="1"/>
</dbReference>
<dbReference type="InterPro" id="IPR023214">
    <property type="entry name" value="HAD_sf"/>
</dbReference>
<dbReference type="PANTHER" id="PTHR20889">
    <property type="entry name" value="PHOSPHATASE, ORPHAN 1, 2"/>
    <property type="match status" value="1"/>
</dbReference>
<reference evidence="5" key="1">
    <citation type="submission" date="2021-01" db="EMBL/GenBank/DDBJ databases">
        <authorList>
            <person name="Corre E."/>
            <person name="Pelletier E."/>
            <person name="Niang G."/>
            <person name="Scheremetjew M."/>
            <person name="Finn R."/>
            <person name="Kale V."/>
            <person name="Holt S."/>
            <person name="Cochrane G."/>
            <person name="Meng A."/>
            <person name="Brown T."/>
            <person name="Cohen L."/>
        </authorList>
    </citation>
    <scope>NUCLEOTIDE SEQUENCE</scope>
    <source>
        <strain evidence="5">PLY429</strain>
    </source>
</reference>
<dbReference type="GO" id="GO:0016791">
    <property type="term" value="F:phosphatase activity"/>
    <property type="evidence" value="ECO:0007669"/>
    <property type="project" value="InterPro"/>
</dbReference>
<keyword evidence="2" id="KW-0479">Metal-binding</keyword>
<dbReference type="Gene3D" id="3.40.50.1000">
    <property type="entry name" value="HAD superfamily/HAD-like"/>
    <property type="match status" value="1"/>
</dbReference>
<organism evidence="5">
    <name type="scientific">Tetraselmis chuii</name>
    <dbReference type="NCBI Taxonomy" id="63592"/>
    <lineage>
        <taxon>Eukaryota</taxon>
        <taxon>Viridiplantae</taxon>
        <taxon>Chlorophyta</taxon>
        <taxon>core chlorophytes</taxon>
        <taxon>Chlorodendrophyceae</taxon>
        <taxon>Chlorodendrales</taxon>
        <taxon>Chlorodendraceae</taxon>
        <taxon>Tetraselmis</taxon>
    </lineage>
</organism>
<keyword evidence="3" id="KW-0378">Hydrolase</keyword>